<keyword evidence="1" id="KW-1133">Transmembrane helix</keyword>
<evidence type="ECO:0000256" key="1">
    <source>
        <dbReference type="SAM" id="Phobius"/>
    </source>
</evidence>
<gene>
    <name evidence="2" type="ORF">TSPGSL018_19200</name>
    <name evidence="3" type="ORF">TSPGSL018_1936</name>
</gene>
<dbReference type="AlphaFoldDB" id="A0A061RLK8"/>
<proteinExistence type="predicted"/>
<organism evidence="3">
    <name type="scientific">Tetraselmis sp. GSL018</name>
    <dbReference type="NCBI Taxonomy" id="582737"/>
    <lineage>
        <taxon>Eukaryota</taxon>
        <taxon>Viridiplantae</taxon>
        <taxon>Chlorophyta</taxon>
        <taxon>core chlorophytes</taxon>
        <taxon>Chlorodendrophyceae</taxon>
        <taxon>Chlorodendrales</taxon>
        <taxon>Chlorodendraceae</taxon>
        <taxon>Tetraselmis</taxon>
    </lineage>
</organism>
<evidence type="ECO:0000313" key="3">
    <source>
        <dbReference type="EMBL" id="JAC71426.1"/>
    </source>
</evidence>
<reference evidence="3" key="1">
    <citation type="submission" date="2014-05" db="EMBL/GenBank/DDBJ databases">
        <title>The transcriptome of the halophilic microalga Tetraselmis sp. GSL018 isolated from the Great Salt Lake, Utah.</title>
        <authorList>
            <person name="Jinkerson R.E."/>
            <person name="D'Adamo S."/>
            <person name="Posewitz M.C."/>
        </authorList>
    </citation>
    <scope>NUCLEOTIDE SEQUENCE</scope>
    <source>
        <strain evidence="3">GSL018</strain>
    </source>
</reference>
<keyword evidence="1" id="KW-0812">Transmembrane</keyword>
<keyword evidence="1" id="KW-0472">Membrane</keyword>
<sequence>MSELSGAALAESGRGADPASRSVSQIWELNLLVAFVALSVALLGVGLPWFLYRGTNRSNYSLGLSMGNMLSAGGKCFQGLAETIPCARLN</sequence>
<protein>
    <submittedName>
        <fullName evidence="3">Uncharacterized protein</fullName>
    </submittedName>
</protein>
<dbReference type="EMBL" id="GBEZ01022827">
    <property type="protein sequence ID" value="JAC64029.1"/>
    <property type="molecule type" value="Transcribed_RNA"/>
</dbReference>
<name>A0A061RLK8_9CHLO</name>
<evidence type="ECO:0000313" key="2">
    <source>
        <dbReference type="EMBL" id="JAC64029.1"/>
    </source>
</evidence>
<accession>A0A061RLK8</accession>
<dbReference type="EMBL" id="GBEZ01014663">
    <property type="protein sequence ID" value="JAC71426.1"/>
    <property type="molecule type" value="Transcribed_RNA"/>
</dbReference>
<feature type="transmembrane region" description="Helical" evidence="1">
    <location>
        <begin position="31"/>
        <end position="52"/>
    </location>
</feature>